<dbReference type="Proteomes" id="UP000541058">
    <property type="component" value="Unassembled WGS sequence"/>
</dbReference>
<reference evidence="6 7" key="1">
    <citation type="journal article" date="2020" name="Biotechnol. Biofuels">
        <title>New insights from the biogas microbiome by comprehensive genome-resolved metagenomics of nearly 1600 species originating from multiple anaerobic digesters.</title>
        <authorList>
            <person name="Campanaro S."/>
            <person name="Treu L."/>
            <person name="Rodriguez-R L.M."/>
            <person name="Kovalovszki A."/>
            <person name="Ziels R.M."/>
            <person name="Maus I."/>
            <person name="Zhu X."/>
            <person name="Kougias P.G."/>
            <person name="Basile A."/>
            <person name="Luo G."/>
            <person name="Schluter A."/>
            <person name="Konstantinidis K.T."/>
            <person name="Angelidaki I."/>
        </authorList>
    </citation>
    <scope>NUCLEOTIDE SEQUENCE [LARGE SCALE GENOMIC DNA]</scope>
    <source>
        <strain evidence="6">AS23ysBPME_34</strain>
    </source>
</reference>
<dbReference type="RefSeq" id="WP_276649112.1">
    <property type="nucleotide sequence ID" value="NZ_JAAYSM010000268.1"/>
</dbReference>
<comment type="similarity">
    <text evidence="4">Belongs to the N(4)/N(6)-methyltransferase family.</text>
</comment>
<dbReference type="InterPro" id="IPR029063">
    <property type="entry name" value="SAM-dependent_MTases_sf"/>
</dbReference>
<evidence type="ECO:0000256" key="2">
    <source>
        <dbReference type="ARBA" id="ARBA00022679"/>
    </source>
</evidence>
<comment type="caution">
    <text evidence="6">The sequence shown here is derived from an EMBL/GenBank/DDBJ whole genome shotgun (WGS) entry which is preliminary data.</text>
</comment>
<evidence type="ECO:0000256" key="4">
    <source>
        <dbReference type="RuleBase" id="RU362026"/>
    </source>
</evidence>
<proteinExistence type="inferred from homology"/>
<dbReference type="EC" id="2.1.1.-" evidence="4"/>
<dbReference type="AlphaFoldDB" id="A0A7X8H0R4"/>
<dbReference type="Pfam" id="PF01555">
    <property type="entry name" value="N6_N4_Mtase"/>
    <property type="match status" value="1"/>
</dbReference>
<feature type="domain" description="DNA methylase N-4/N-6" evidence="5">
    <location>
        <begin position="9"/>
        <end position="223"/>
    </location>
</feature>
<evidence type="ECO:0000256" key="1">
    <source>
        <dbReference type="ARBA" id="ARBA00022603"/>
    </source>
</evidence>
<accession>A0A7X8H0R4</accession>
<evidence type="ECO:0000313" key="7">
    <source>
        <dbReference type="Proteomes" id="UP000541058"/>
    </source>
</evidence>
<dbReference type="GO" id="GO:0003677">
    <property type="term" value="F:DNA binding"/>
    <property type="evidence" value="ECO:0007669"/>
    <property type="project" value="InterPro"/>
</dbReference>
<evidence type="ECO:0000259" key="5">
    <source>
        <dbReference type="Pfam" id="PF01555"/>
    </source>
</evidence>
<gene>
    <name evidence="6" type="ORF">GX355_08080</name>
</gene>
<name>A0A7X8H0R4_9LACT</name>
<organism evidence="6 7">
    <name type="scientific">Globicatella sulfidifaciens</name>
    <dbReference type="NCBI Taxonomy" id="136093"/>
    <lineage>
        <taxon>Bacteria</taxon>
        <taxon>Bacillati</taxon>
        <taxon>Bacillota</taxon>
        <taxon>Bacilli</taxon>
        <taxon>Lactobacillales</taxon>
        <taxon>Aerococcaceae</taxon>
        <taxon>Globicatella</taxon>
    </lineage>
</organism>
<keyword evidence="1 6" id="KW-0489">Methyltransferase</keyword>
<dbReference type="EMBL" id="JAAYSM010000268">
    <property type="protein sequence ID" value="NLJ18806.1"/>
    <property type="molecule type" value="Genomic_DNA"/>
</dbReference>
<dbReference type="GO" id="GO:0009307">
    <property type="term" value="P:DNA restriction-modification system"/>
    <property type="evidence" value="ECO:0007669"/>
    <property type="project" value="UniProtKB-KW"/>
</dbReference>
<dbReference type="SUPFAM" id="SSF53335">
    <property type="entry name" value="S-adenosyl-L-methionine-dependent methyltransferases"/>
    <property type="match status" value="1"/>
</dbReference>
<dbReference type="InterPro" id="IPR002941">
    <property type="entry name" value="DNA_methylase_N4/N6"/>
</dbReference>
<keyword evidence="2 6" id="KW-0808">Transferase</keyword>
<evidence type="ECO:0000256" key="3">
    <source>
        <dbReference type="ARBA" id="ARBA00022747"/>
    </source>
</evidence>
<dbReference type="GO" id="GO:0008170">
    <property type="term" value="F:N-methyltransferase activity"/>
    <property type="evidence" value="ECO:0007669"/>
    <property type="project" value="InterPro"/>
</dbReference>
<evidence type="ECO:0000313" key="6">
    <source>
        <dbReference type="EMBL" id="NLJ18806.1"/>
    </source>
</evidence>
<dbReference type="InterPro" id="IPR001091">
    <property type="entry name" value="RM_Methyltransferase"/>
</dbReference>
<dbReference type="PRINTS" id="PR00508">
    <property type="entry name" value="S21N4MTFRASE"/>
</dbReference>
<dbReference type="GO" id="GO:0032259">
    <property type="term" value="P:methylation"/>
    <property type="evidence" value="ECO:0007669"/>
    <property type="project" value="UniProtKB-KW"/>
</dbReference>
<sequence length="234" mass="26918">MNGIEDKSIDMILCDLPYGTTQNKWDSIIDFDKLWLQYNRIIEDNGVVVLFGNEPFSSAMRNSNTSMYRYDWYWGKNISTGFQNANKQPMRNVETISVFYKRQPTYNPQGLLPYNKVSKRGSMGQNWRSGTKGMGGEMGTNQYIQEYTNYPRNLIFFDCATSNLHPTQKPVALFEYLIKTYTNEGDLVLDNCIGSGTTAIAAINSNRNYIGIELDENYYNIANQRIDEFKNGLK</sequence>
<dbReference type="Gene3D" id="3.40.50.150">
    <property type="entry name" value="Vaccinia Virus protein VP39"/>
    <property type="match status" value="1"/>
</dbReference>
<protein>
    <recommendedName>
        <fullName evidence="4">Methyltransferase</fullName>
        <ecNumber evidence="4">2.1.1.-</ecNumber>
    </recommendedName>
</protein>
<keyword evidence="3" id="KW-0680">Restriction system</keyword>